<reference evidence="2 3" key="1">
    <citation type="submission" date="2015-04" db="EMBL/GenBank/DDBJ databases">
        <authorList>
            <person name="Syromyatnikov M.Y."/>
            <person name="Popov V.N."/>
        </authorList>
    </citation>
    <scope>NUCLEOTIDE SEQUENCE [LARGE SCALE GENOMIC DNA]</scope>
</reference>
<dbReference type="EMBL" id="CVRI01000066">
    <property type="protein sequence ID" value="CRL05961.1"/>
    <property type="molecule type" value="Genomic_DNA"/>
</dbReference>
<evidence type="ECO:0000313" key="1">
    <source>
        <dbReference type="EMBL" id="CRL05959.1"/>
    </source>
</evidence>
<dbReference type="Proteomes" id="UP000183832">
    <property type="component" value="Unassembled WGS sequence"/>
</dbReference>
<gene>
    <name evidence="1" type="ORF">CLUMA_CG019112</name>
    <name evidence="2" type="ORF">CLUMA_CG019264</name>
</gene>
<accession>A0A1J1J503</accession>
<dbReference type="EMBL" id="CVRI01000066">
    <property type="protein sequence ID" value="CRL05959.1"/>
    <property type="molecule type" value="Genomic_DNA"/>
</dbReference>
<evidence type="ECO:0000313" key="2">
    <source>
        <dbReference type="EMBL" id="CRL05961.1"/>
    </source>
</evidence>
<sequence length="65" mass="7401">MFSITLPVSENFLPASDLKTFQLVRVKTVLLISIPMKGANQSTTRLLTEQMEIQKVEQVIKAFNY</sequence>
<proteinExistence type="predicted"/>
<protein>
    <submittedName>
        <fullName evidence="1">CLUMA_CG019112, isoform A</fullName>
    </submittedName>
    <submittedName>
        <fullName evidence="2">CLUMA_CG019264, isoform A</fullName>
    </submittedName>
</protein>
<evidence type="ECO:0000313" key="3">
    <source>
        <dbReference type="Proteomes" id="UP000183832"/>
    </source>
</evidence>
<organism evidence="2 3">
    <name type="scientific">Clunio marinus</name>
    <dbReference type="NCBI Taxonomy" id="568069"/>
    <lineage>
        <taxon>Eukaryota</taxon>
        <taxon>Metazoa</taxon>
        <taxon>Ecdysozoa</taxon>
        <taxon>Arthropoda</taxon>
        <taxon>Hexapoda</taxon>
        <taxon>Insecta</taxon>
        <taxon>Pterygota</taxon>
        <taxon>Neoptera</taxon>
        <taxon>Endopterygota</taxon>
        <taxon>Diptera</taxon>
        <taxon>Nematocera</taxon>
        <taxon>Chironomoidea</taxon>
        <taxon>Chironomidae</taxon>
        <taxon>Clunio</taxon>
    </lineage>
</organism>
<keyword evidence="3" id="KW-1185">Reference proteome</keyword>
<dbReference type="AlphaFoldDB" id="A0A1J1J503"/>
<name>A0A1J1J503_9DIPT</name>